<dbReference type="EnsemblPlants" id="AUR62003493-RA">
    <property type="protein sequence ID" value="AUR62003493-RA:cds"/>
    <property type="gene ID" value="AUR62003493"/>
</dbReference>
<reference evidence="4" key="1">
    <citation type="journal article" date="2017" name="Nature">
        <title>The genome of Chenopodium quinoa.</title>
        <authorList>
            <person name="Jarvis D.E."/>
            <person name="Ho Y.S."/>
            <person name="Lightfoot D.J."/>
            <person name="Schmoeckel S.M."/>
            <person name="Li B."/>
            <person name="Borm T.J.A."/>
            <person name="Ohyanagi H."/>
            <person name="Mineta K."/>
            <person name="Michell C.T."/>
            <person name="Saber N."/>
            <person name="Kharbatia N.M."/>
            <person name="Rupper R.R."/>
            <person name="Sharp A.R."/>
            <person name="Dally N."/>
            <person name="Boughton B.A."/>
            <person name="Woo Y.H."/>
            <person name="Gao G."/>
            <person name="Schijlen E.G.W.M."/>
            <person name="Guo X."/>
            <person name="Momin A.A."/>
            <person name="Negrao S."/>
            <person name="Al-Babili S."/>
            <person name="Gehring C."/>
            <person name="Roessner U."/>
            <person name="Jung C."/>
            <person name="Murphy K."/>
            <person name="Arold S.T."/>
            <person name="Gojobori T."/>
            <person name="van der Linden C.G."/>
            <person name="van Loo E.N."/>
            <person name="Jellen E.N."/>
            <person name="Maughan P.J."/>
            <person name="Tester M."/>
        </authorList>
    </citation>
    <scope>NUCLEOTIDE SEQUENCE [LARGE SCALE GENOMIC DNA]</scope>
    <source>
        <strain evidence="4">cv. PI 614886</strain>
    </source>
</reference>
<evidence type="ECO:0008006" key="6">
    <source>
        <dbReference type="Google" id="ProtNLM"/>
    </source>
</evidence>
<organism evidence="4 5">
    <name type="scientific">Chenopodium quinoa</name>
    <name type="common">Quinoa</name>
    <dbReference type="NCBI Taxonomy" id="63459"/>
    <lineage>
        <taxon>Eukaryota</taxon>
        <taxon>Viridiplantae</taxon>
        <taxon>Streptophyta</taxon>
        <taxon>Embryophyta</taxon>
        <taxon>Tracheophyta</taxon>
        <taxon>Spermatophyta</taxon>
        <taxon>Magnoliopsida</taxon>
        <taxon>eudicotyledons</taxon>
        <taxon>Gunneridae</taxon>
        <taxon>Pentapetalae</taxon>
        <taxon>Caryophyllales</taxon>
        <taxon>Chenopodiaceae</taxon>
        <taxon>Chenopodioideae</taxon>
        <taxon>Atripliceae</taxon>
        <taxon>Chenopodium</taxon>
    </lineage>
</organism>
<feature type="domain" description="Reverse transcriptase Ty1/copia-type" evidence="2">
    <location>
        <begin position="330"/>
        <end position="394"/>
    </location>
</feature>
<dbReference type="Pfam" id="PF07727">
    <property type="entry name" value="RVT_2"/>
    <property type="match status" value="1"/>
</dbReference>
<evidence type="ECO:0000313" key="4">
    <source>
        <dbReference type="EnsemblPlants" id="AUR62003493-RA:cds"/>
    </source>
</evidence>
<accession>A0A803KWT5</accession>
<evidence type="ECO:0000259" key="2">
    <source>
        <dbReference type="Pfam" id="PF07727"/>
    </source>
</evidence>
<name>A0A803KWT5_CHEQI</name>
<proteinExistence type="predicted"/>
<feature type="region of interest" description="Disordered" evidence="1">
    <location>
        <begin position="218"/>
        <end position="245"/>
    </location>
</feature>
<dbReference type="InterPro" id="IPR013103">
    <property type="entry name" value="RVT_2"/>
</dbReference>
<dbReference type="Gramene" id="AUR62003493-RA">
    <property type="protein sequence ID" value="AUR62003493-RA:cds"/>
    <property type="gene ID" value="AUR62003493"/>
</dbReference>
<keyword evidence="5" id="KW-1185">Reference proteome</keyword>
<feature type="compositionally biased region" description="Polar residues" evidence="1">
    <location>
        <begin position="49"/>
        <end position="58"/>
    </location>
</feature>
<dbReference type="OMA" id="NDMASNQ"/>
<dbReference type="InterPro" id="IPR057670">
    <property type="entry name" value="SH3_retrovirus"/>
</dbReference>
<feature type="domain" description="Retroviral polymerase SH3-like" evidence="3">
    <location>
        <begin position="124"/>
        <end position="175"/>
    </location>
</feature>
<reference evidence="4" key="2">
    <citation type="submission" date="2021-03" db="UniProtKB">
        <authorList>
            <consortium name="EnsemblPlants"/>
        </authorList>
    </citation>
    <scope>IDENTIFICATION</scope>
</reference>
<evidence type="ECO:0000256" key="1">
    <source>
        <dbReference type="SAM" id="MobiDB-lite"/>
    </source>
</evidence>
<evidence type="ECO:0000259" key="3">
    <source>
        <dbReference type="Pfam" id="PF25597"/>
    </source>
</evidence>
<dbReference type="AlphaFoldDB" id="A0A803KWT5"/>
<protein>
    <recommendedName>
        <fullName evidence="6">Reverse transcriptase Ty1/copia-type domain-containing protein</fullName>
    </recommendedName>
</protein>
<dbReference type="Pfam" id="PF25597">
    <property type="entry name" value="SH3_retrovirus"/>
    <property type="match status" value="1"/>
</dbReference>
<sequence>MKGHTIDGCFKIYGYPDWFKNKPKGKTGVKYAANVSGTGQCIEDDPLESSEQGQLSNSEKPDSEMMNAVVQQDPSSREVVGYGEKSGGLYKLKLDKSAVLKWEIPFERLMKRKARYEHLKVIGCLCYASNMHRKGDKFVAKATRCVLIGYPSDQKGYKVFDLESKQIFVSRDMSTDNILQEIPLREEEEQAEVVPEVQHEVLEQGIQILEKDINEEMGDQEQDDHRDHEQNMEQEALRRSVRDRRAPSKFKGFECDKRLQQFNYINQEAEPRNVNLVHITLDNKEYYTPNYIVSLNNVMKIDQPNTYREASKDPRWVKAMQEELQAIENNGTWEIVDLPKGKKAIDSKRVYVVKLDPNGKIVRLKARLVSRGDRQVAGKDYKATFSPVANFASV</sequence>
<dbReference type="Proteomes" id="UP000596660">
    <property type="component" value="Unplaced"/>
</dbReference>
<evidence type="ECO:0000313" key="5">
    <source>
        <dbReference type="Proteomes" id="UP000596660"/>
    </source>
</evidence>
<feature type="region of interest" description="Disordered" evidence="1">
    <location>
        <begin position="43"/>
        <end position="64"/>
    </location>
</feature>
<feature type="compositionally biased region" description="Basic and acidic residues" evidence="1">
    <location>
        <begin position="223"/>
        <end position="245"/>
    </location>
</feature>